<keyword evidence="4" id="KW-0677">Repeat</keyword>
<evidence type="ECO:0000313" key="7">
    <source>
        <dbReference type="Proteomes" id="UP000002432"/>
    </source>
</evidence>
<evidence type="ECO:0000259" key="5">
    <source>
        <dbReference type="PROSITE" id="PS51464"/>
    </source>
</evidence>
<dbReference type="InterPro" id="IPR001347">
    <property type="entry name" value="SIS_dom"/>
</dbReference>
<dbReference type="EMBL" id="CP000360">
    <property type="protein sequence ID" value="ABF39009.1"/>
    <property type="molecule type" value="Genomic_DNA"/>
</dbReference>
<dbReference type="OrthoDB" id="9782098at2"/>
<dbReference type="GO" id="GO:0097367">
    <property type="term" value="F:carbohydrate derivative binding"/>
    <property type="evidence" value="ECO:0007669"/>
    <property type="project" value="InterPro"/>
</dbReference>
<dbReference type="KEGG" id="aba:Acid345_0004"/>
<protein>
    <recommendedName>
        <fullName evidence="3">Glutamine--fructose-6-phosphate aminotransferase [isomerizing]</fullName>
        <ecNumber evidence="2">2.6.1.16</ecNumber>
    </recommendedName>
</protein>
<dbReference type="RefSeq" id="WP_011520811.1">
    <property type="nucleotide sequence ID" value="NC_008009.1"/>
</dbReference>
<dbReference type="HOGENOM" id="CLU_012520_2_4_0"/>
<dbReference type="GO" id="GO:0006002">
    <property type="term" value="P:fructose 6-phosphate metabolic process"/>
    <property type="evidence" value="ECO:0007669"/>
    <property type="project" value="TreeGrafter"/>
</dbReference>
<comment type="catalytic activity">
    <reaction evidence="1">
        <text>D-fructose 6-phosphate + L-glutamine = D-glucosamine 6-phosphate + L-glutamate</text>
        <dbReference type="Rhea" id="RHEA:13237"/>
        <dbReference type="ChEBI" id="CHEBI:29985"/>
        <dbReference type="ChEBI" id="CHEBI:58359"/>
        <dbReference type="ChEBI" id="CHEBI:58725"/>
        <dbReference type="ChEBI" id="CHEBI:61527"/>
        <dbReference type="EC" id="2.6.1.16"/>
    </reaction>
</comment>
<dbReference type="GO" id="GO:0004360">
    <property type="term" value="F:glutamine-fructose-6-phosphate transaminase (isomerizing) activity"/>
    <property type="evidence" value="ECO:0007669"/>
    <property type="project" value="UniProtKB-EC"/>
</dbReference>
<dbReference type="CDD" id="cd05008">
    <property type="entry name" value="SIS_GlmS_GlmD_1"/>
    <property type="match status" value="1"/>
</dbReference>
<dbReference type="PANTHER" id="PTHR10937">
    <property type="entry name" value="GLUCOSAMINE--FRUCTOSE-6-PHOSPHATE AMINOTRANSFERASE, ISOMERIZING"/>
    <property type="match status" value="1"/>
</dbReference>
<dbReference type="Gene3D" id="3.40.50.10490">
    <property type="entry name" value="Glucose-6-phosphate isomerase like protein, domain 1"/>
    <property type="match status" value="2"/>
</dbReference>
<dbReference type="EnsemblBacteria" id="ABF39009">
    <property type="protein sequence ID" value="ABF39009"/>
    <property type="gene ID" value="Acid345_0004"/>
</dbReference>
<feature type="domain" description="SIS" evidence="5">
    <location>
        <begin position="205"/>
        <end position="341"/>
    </location>
</feature>
<proteinExistence type="predicted"/>
<dbReference type="GO" id="GO:0005829">
    <property type="term" value="C:cytosol"/>
    <property type="evidence" value="ECO:0007669"/>
    <property type="project" value="TreeGrafter"/>
</dbReference>
<dbReference type="AlphaFoldDB" id="Q1IVU1"/>
<evidence type="ECO:0000256" key="2">
    <source>
        <dbReference type="ARBA" id="ARBA00012916"/>
    </source>
</evidence>
<dbReference type="STRING" id="204669.Acid345_0004"/>
<evidence type="ECO:0000256" key="4">
    <source>
        <dbReference type="ARBA" id="ARBA00022737"/>
    </source>
</evidence>
<dbReference type="eggNOG" id="COG0449">
    <property type="taxonomic scope" value="Bacteria"/>
</dbReference>
<dbReference type="PROSITE" id="PS51464">
    <property type="entry name" value="SIS"/>
    <property type="match status" value="2"/>
</dbReference>
<keyword evidence="6" id="KW-0032">Aminotransferase</keyword>
<dbReference type="CDD" id="cd05009">
    <property type="entry name" value="SIS_GlmS_GlmD_2"/>
    <property type="match status" value="1"/>
</dbReference>
<dbReference type="GO" id="GO:0006487">
    <property type="term" value="P:protein N-linked glycosylation"/>
    <property type="evidence" value="ECO:0007669"/>
    <property type="project" value="TreeGrafter"/>
</dbReference>
<feature type="domain" description="SIS" evidence="5">
    <location>
        <begin position="39"/>
        <end position="178"/>
    </location>
</feature>
<reference evidence="6 7" key="1">
    <citation type="journal article" date="2009" name="Appl. Environ. Microbiol.">
        <title>Three genomes from the phylum Acidobacteria provide insight into the lifestyles of these microorganisms in soils.</title>
        <authorList>
            <person name="Ward N.L."/>
            <person name="Challacombe J.F."/>
            <person name="Janssen P.H."/>
            <person name="Henrissat B."/>
            <person name="Coutinho P.M."/>
            <person name="Wu M."/>
            <person name="Xie G."/>
            <person name="Haft D.H."/>
            <person name="Sait M."/>
            <person name="Badger J."/>
            <person name="Barabote R.D."/>
            <person name="Bradley B."/>
            <person name="Brettin T.S."/>
            <person name="Brinkac L.M."/>
            <person name="Bruce D."/>
            <person name="Creasy T."/>
            <person name="Daugherty S.C."/>
            <person name="Davidsen T.M."/>
            <person name="DeBoy R.T."/>
            <person name="Detter J.C."/>
            <person name="Dodson R.J."/>
            <person name="Durkin A.S."/>
            <person name="Ganapathy A."/>
            <person name="Gwinn-Giglio M."/>
            <person name="Han C.S."/>
            <person name="Khouri H."/>
            <person name="Kiss H."/>
            <person name="Kothari S.P."/>
            <person name="Madupu R."/>
            <person name="Nelson K.E."/>
            <person name="Nelson W.C."/>
            <person name="Paulsen I."/>
            <person name="Penn K."/>
            <person name="Ren Q."/>
            <person name="Rosovitz M.J."/>
            <person name="Selengut J.D."/>
            <person name="Shrivastava S."/>
            <person name="Sullivan S.A."/>
            <person name="Tapia R."/>
            <person name="Thompson L.S."/>
            <person name="Watkins K.L."/>
            <person name="Yang Q."/>
            <person name="Yu C."/>
            <person name="Zafar N."/>
            <person name="Zhou L."/>
            <person name="Kuske C.R."/>
        </authorList>
    </citation>
    <scope>NUCLEOTIDE SEQUENCE [LARGE SCALE GENOMIC DNA]</scope>
    <source>
        <strain evidence="6 7">Ellin345</strain>
    </source>
</reference>
<dbReference type="EC" id="2.6.1.16" evidence="2"/>
<dbReference type="SUPFAM" id="SSF53697">
    <property type="entry name" value="SIS domain"/>
    <property type="match status" value="1"/>
</dbReference>
<evidence type="ECO:0000256" key="3">
    <source>
        <dbReference type="ARBA" id="ARBA00016090"/>
    </source>
</evidence>
<dbReference type="Pfam" id="PF01380">
    <property type="entry name" value="SIS"/>
    <property type="match status" value="2"/>
</dbReference>
<dbReference type="PANTHER" id="PTHR10937:SF0">
    <property type="entry name" value="GLUTAMINE--FRUCTOSE-6-PHOSPHATE TRANSAMINASE (ISOMERIZING)"/>
    <property type="match status" value="1"/>
</dbReference>
<dbReference type="InterPro" id="IPR035466">
    <property type="entry name" value="GlmS/AgaS_SIS"/>
</dbReference>
<organism evidence="6 7">
    <name type="scientific">Koribacter versatilis (strain Ellin345)</name>
    <dbReference type="NCBI Taxonomy" id="204669"/>
    <lineage>
        <taxon>Bacteria</taxon>
        <taxon>Pseudomonadati</taxon>
        <taxon>Acidobacteriota</taxon>
        <taxon>Terriglobia</taxon>
        <taxon>Terriglobales</taxon>
        <taxon>Candidatus Korobacteraceae</taxon>
        <taxon>Candidatus Korobacter</taxon>
    </lineage>
</organism>
<name>Q1IVU1_KORVE</name>
<dbReference type="GO" id="GO:0006047">
    <property type="term" value="P:UDP-N-acetylglucosamine metabolic process"/>
    <property type="evidence" value="ECO:0007669"/>
    <property type="project" value="TreeGrafter"/>
</dbReference>
<sequence>MKSDSSVIRGRYLEDILDQPRALRATWDVLSDSSAFERIRTLLGSRKFERLVLTGMGSSYFASHPLAIECAEHGWTPILLETSELLHYYPHLLKPSTLVIAVSQSGRSAETVRLLEGNAGGHAVVAVTNTPDSPLATKADVAVLTKAGEEFSVSCKTYVSSLMALEVVSAALCGKSTDDRLQELQVAADAVEQYLREWEKHVADLCEALQPIKDIFLVGRGSSLAAVYTGALTIKESDHFHAEGMSSAAFRHGPFEMLRPELFVAVIAGEQRTRALNERMAAEIREAGAHGVLISTDSNDAACRIPTVPECVRPIVEILPAEMMTIALAALAGREAGKFERATKITAVE</sequence>
<evidence type="ECO:0000313" key="6">
    <source>
        <dbReference type="EMBL" id="ABF39009.1"/>
    </source>
</evidence>
<keyword evidence="6" id="KW-0808">Transferase</keyword>
<accession>Q1IVU1</accession>
<dbReference type="InterPro" id="IPR046348">
    <property type="entry name" value="SIS_dom_sf"/>
</dbReference>
<gene>
    <name evidence="6" type="ordered locus">Acid345_0004</name>
</gene>
<keyword evidence="7" id="KW-1185">Reference proteome</keyword>
<dbReference type="Proteomes" id="UP000002432">
    <property type="component" value="Chromosome"/>
</dbReference>
<evidence type="ECO:0000256" key="1">
    <source>
        <dbReference type="ARBA" id="ARBA00001031"/>
    </source>
</evidence>
<dbReference type="InterPro" id="IPR035490">
    <property type="entry name" value="GlmS/FrlB_SIS"/>
</dbReference>